<dbReference type="PROSITE" id="PS50850">
    <property type="entry name" value="MFS"/>
    <property type="match status" value="1"/>
</dbReference>
<keyword evidence="1" id="KW-0812">Transmembrane</keyword>
<reference evidence="3" key="1">
    <citation type="submission" date="2018-05" db="EMBL/GenBank/DDBJ databases">
        <authorList>
            <person name="Lanie J.A."/>
            <person name="Ng W.-L."/>
            <person name="Kazmierczak K.M."/>
            <person name="Andrzejewski T.M."/>
            <person name="Davidsen T.M."/>
            <person name="Wayne K.J."/>
            <person name="Tettelin H."/>
            <person name="Glass J.I."/>
            <person name="Rusch D."/>
            <person name="Podicherti R."/>
            <person name="Tsui H.-C.T."/>
            <person name="Winkler M.E."/>
        </authorList>
    </citation>
    <scope>NUCLEOTIDE SEQUENCE</scope>
</reference>
<keyword evidence="1" id="KW-1133">Transmembrane helix</keyword>
<feature type="transmembrane region" description="Helical" evidence="1">
    <location>
        <begin position="210"/>
        <end position="235"/>
    </location>
</feature>
<feature type="transmembrane region" description="Helical" evidence="1">
    <location>
        <begin position="44"/>
        <end position="68"/>
    </location>
</feature>
<dbReference type="InterPro" id="IPR020846">
    <property type="entry name" value="MFS_dom"/>
</dbReference>
<dbReference type="SUPFAM" id="SSF103473">
    <property type="entry name" value="MFS general substrate transporter"/>
    <property type="match status" value="1"/>
</dbReference>
<name>A0A381UWE7_9ZZZZ</name>
<protein>
    <recommendedName>
        <fullName evidence="2">Major facilitator superfamily (MFS) profile domain-containing protein</fullName>
    </recommendedName>
</protein>
<feature type="transmembrane region" description="Helical" evidence="1">
    <location>
        <begin position="102"/>
        <end position="125"/>
    </location>
</feature>
<dbReference type="AlphaFoldDB" id="A0A381UWE7"/>
<feature type="domain" description="Major facilitator superfamily (MFS) profile" evidence="2">
    <location>
        <begin position="9"/>
        <end position="416"/>
    </location>
</feature>
<evidence type="ECO:0000313" key="3">
    <source>
        <dbReference type="EMBL" id="SVA32440.1"/>
    </source>
</evidence>
<proteinExistence type="predicted"/>
<evidence type="ECO:0000259" key="2">
    <source>
        <dbReference type="PROSITE" id="PS50850"/>
    </source>
</evidence>
<dbReference type="GO" id="GO:0022857">
    <property type="term" value="F:transmembrane transporter activity"/>
    <property type="evidence" value="ECO:0007669"/>
    <property type="project" value="InterPro"/>
</dbReference>
<feature type="transmembrane region" description="Helical" evidence="1">
    <location>
        <begin position="310"/>
        <end position="334"/>
    </location>
</feature>
<dbReference type="InterPro" id="IPR036259">
    <property type="entry name" value="MFS_trans_sf"/>
</dbReference>
<gene>
    <name evidence="3" type="ORF">METZ01_LOCUS85294</name>
</gene>
<feature type="transmembrane region" description="Helical" evidence="1">
    <location>
        <begin position="169"/>
        <end position="189"/>
    </location>
</feature>
<accession>A0A381UWE7</accession>
<feature type="transmembrane region" description="Helical" evidence="1">
    <location>
        <begin position="75"/>
        <end position="96"/>
    </location>
</feature>
<feature type="transmembrane region" description="Helical" evidence="1">
    <location>
        <begin position="284"/>
        <end position="304"/>
    </location>
</feature>
<feature type="transmembrane region" description="Helical" evidence="1">
    <location>
        <begin position="146"/>
        <end position="163"/>
    </location>
</feature>
<dbReference type="PANTHER" id="PTHR23526">
    <property type="entry name" value="INTEGRAL MEMBRANE TRANSPORT PROTEIN-RELATED"/>
    <property type="match status" value="1"/>
</dbReference>
<dbReference type="PANTHER" id="PTHR23526:SF4">
    <property type="entry name" value="INTEGRAL MEMBRANE TRANSPORT PROTEIN"/>
    <property type="match status" value="1"/>
</dbReference>
<organism evidence="3">
    <name type="scientific">marine metagenome</name>
    <dbReference type="NCBI Taxonomy" id="408172"/>
    <lineage>
        <taxon>unclassified sequences</taxon>
        <taxon>metagenomes</taxon>
        <taxon>ecological metagenomes</taxon>
    </lineage>
</organism>
<dbReference type="Gene3D" id="1.20.1250.20">
    <property type="entry name" value="MFS general substrate transporter like domains"/>
    <property type="match status" value="2"/>
</dbReference>
<evidence type="ECO:0000256" key="1">
    <source>
        <dbReference type="SAM" id="Phobius"/>
    </source>
</evidence>
<feature type="transmembrane region" description="Helical" evidence="1">
    <location>
        <begin position="255"/>
        <end position="272"/>
    </location>
</feature>
<feature type="transmembrane region" description="Helical" evidence="1">
    <location>
        <begin position="346"/>
        <end position="366"/>
    </location>
</feature>
<feature type="transmembrane region" description="Helical" evidence="1">
    <location>
        <begin position="12"/>
        <end position="38"/>
    </location>
</feature>
<keyword evidence="1" id="KW-0472">Membrane</keyword>
<sequence>MTEAETKKAMRMIVLTASFGGLSYLSINNGLLLAYFSYLNVPSATILLLLALMPLAQFVFMLPFSFLADIFGKKIIGNIGLISSLFGYVLLIVASILPENFYIWIIGTGIVLFGIGSAMTLGNWFALLHPIIPEKIRGRFFGRLRLTWQSIGVVLTLFFIYILEQFPSLGMYQAILAIISIFMAVRILFYQQIPELEKPVPPKESFLKTLMNVIAIPDYISFCSYCFLLTFFTAACPQIFNLIEKDVLSFSKTEIVFIGNLLIVGALAGFVLGGRMVDKLGTKYVFMFCHFGFGAILILFLLRSLFPGKIIVFVGILTLLFGLVQAASGIAMTSETLVLIPQENKSLATGLWFTLYSAGAGLSGILSSKALELNLINSEWSLFGLPMSSYDGLLLMFGTMVLLMTVTLGLIPSVIKKTPAAWIPQST</sequence>
<dbReference type="Pfam" id="PF07690">
    <property type="entry name" value="MFS_1"/>
    <property type="match status" value="1"/>
</dbReference>
<dbReference type="InterPro" id="IPR011701">
    <property type="entry name" value="MFS"/>
</dbReference>
<dbReference type="InterPro" id="IPR052528">
    <property type="entry name" value="Sugar_transport-like"/>
</dbReference>
<dbReference type="EMBL" id="UINC01007280">
    <property type="protein sequence ID" value="SVA32440.1"/>
    <property type="molecule type" value="Genomic_DNA"/>
</dbReference>
<feature type="transmembrane region" description="Helical" evidence="1">
    <location>
        <begin position="393"/>
        <end position="415"/>
    </location>
</feature>